<feature type="region of interest" description="Disordered" evidence="7">
    <location>
        <begin position="95"/>
        <end position="117"/>
    </location>
</feature>
<feature type="region of interest" description="Disordered" evidence="7">
    <location>
        <begin position="773"/>
        <end position="807"/>
    </location>
</feature>
<keyword evidence="5" id="KW-0456">Lyase</keyword>
<organism evidence="10 11">
    <name type="scientific">Plectus sambesii</name>
    <dbReference type="NCBI Taxonomy" id="2011161"/>
    <lineage>
        <taxon>Eukaryota</taxon>
        <taxon>Metazoa</taxon>
        <taxon>Ecdysozoa</taxon>
        <taxon>Nematoda</taxon>
        <taxon>Chromadorea</taxon>
        <taxon>Plectida</taxon>
        <taxon>Plectina</taxon>
        <taxon>Plectoidea</taxon>
        <taxon>Plectidae</taxon>
        <taxon>Plectus</taxon>
    </lineage>
</organism>
<evidence type="ECO:0000256" key="7">
    <source>
        <dbReference type="SAM" id="MobiDB-lite"/>
    </source>
</evidence>
<sequence length="807" mass="87882">MISHYLLSCSAKERPFQTKIDNLSIGIKSQPSPASTKGSEHSADSAVPEEPQPSSGVGGEHSAMPEGAGSKRASVSVSGVLMQLEQLIVSDEWTRKEQSDVSAAPHGNAGKRKRADGPRLTELGRSLVTSYSLKAYIDLLGVNHRQSIASWLYGNTSSALAGLFRFSNALVHCEDSDSAAVHSVRNGIGHAVRLALRHVYGPDLVTNGWRTFVEQGAPVVYVSPGLHMDLAPYLANEFSIADCVTVAKAETPLADVEGRLNPADLEERLALDFDPSSNRKPLLVVAVVGSAIFGQNDLVSRLIELRAKYGFWLHVVGQGLAALALKEPTETLVKVLTQADSFTLPLAQWLGVPAAPVVTLHRPLEDYKPTYREKLDSLPWWVATQHLTLKRMTDTIETAYYLSKLMLKGLSNFPRIELFGIPNAADFAMKVYKGSFSAPTVLIFKYNYYDTAVVRRNSGGSNAEAIITESPIVSAEDVEYADSLNSWLGQGLISECRALGLHLIELGGQHGTAFRFCPLESAAAAGTKPEDVQKFIKQLGETLSIVDATVRARRRLPDIIAGHPTLCRLPIQKWAGVGAVCYVPSIVKETVPEEWNEKQRQQVSYLNLELVHSLRATDSAFSSGDSAIDVSCVKFGMLADEKDLDDLIAMVAERGKAIEDSAQYMEHLAQLIRQGIEAANEDLRKENDERLMQEGVIRQLPIMGSLVNWFSPMGKETTNIKGRSFDLKTGKILSTDVLYTHRLQMECDGDAAALPMVPKTPIETPLMPHLFASTAVPDAPGESPVDLPAESDPEKANPEKVDGNVAQ</sequence>
<evidence type="ECO:0000256" key="3">
    <source>
        <dbReference type="ARBA" id="ARBA00022793"/>
    </source>
</evidence>
<dbReference type="InterPro" id="IPR055102">
    <property type="entry name" value="PDXDC1-like_3rd"/>
</dbReference>
<evidence type="ECO:0000259" key="8">
    <source>
        <dbReference type="Pfam" id="PF22930"/>
    </source>
</evidence>
<dbReference type="PANTHER" id="PTHR42735">
    <property type="match status" value="1"/>
</dbReference>
<dbReference type="Pfam" id="PF22930">
    <property type="entry name" value="PDXDC1-like_cen"/>
    <property type="match status" value="1"/>
</dbReference>
<dbReference type="PANTHER" id="PTHR42735:SF1">
    <property type="entry name" value="PYRIDOXAL-DEPENDENT DECARBOXYLASE DOMAIN-CONTAINING PROTEIN 1-RELATED"/>
    <property type="match status" value="1"/>
</dbReference>
<name>A0A914VCR3_9BILA</name>
<dbReference type="Pfam" id="PF22937">
    <property type="entry name" value="PDXDC1-like_cen2"/>
    <property type="match status" value="1"/>
</dbReference>
<dbReference type="InterPro" id="IPR015421">
    <property type="entry name" value="PyrdxlP-dep_Trfase_major"/>
</dbReference>
<comment type="similarity">
    <text evidence="2">Belongs to the group II decarboxylase family.</text>
</comment>
<keyword evidence="10" id="KW-1185">Reference proteome</keyword>
<feature type="region of interest" description="Disordered" evidence="7">
    <location>
        <begin position="27"/>
        <end position="71"/>
    </location>
</feature>
<proteinExistence type="inferred from homology"/>
<feature type="compositionally biased region" description="Basic and acidic residues" evidence="7">
    <location>
        <begin position="792"/>
        <end position="807"/>
    </location>
</feature>
<evidence type="ECO:0000313" key="11">
    <source>
        <dbReference type="WBParaSite" id="PSAMB.scaffold178size68704.g3024.t1"/>
    </source>
</evidence>
<accession>A0A914VCR3</accession>
<reference evidence="11" key="1">
    <citation type="submission" date="2022-11" db="UniProtKB">
        <authorList>
            <consortium name="WormBaseParasite"/>
        </authorList>
    </citation>
    <scope>IDENTIFICATION</scope>
</reference>
<dbReference type="InterPro" id="IPR050477">
    <property type="entry name" value="GrpII_AminoAcid_Decarb"/>
</dbReference>
<dbReference type="SUPFAM" id="SSF53383">
    <property type="entry name" value="PLP-dependent transferases"/>
    <property type="match status" value="1"/>
</dbReference>
<evidence type="ECO:0000256" key="5">
    <source>
        <dbReference type="ARBA" id="ARBA00023239"/>
    </source>
</evidence>
<keyword evidence="3" id="KW-0210">Decarboxylase</keyword>
<comment type="cofactor">
    <cofactor evidence="1">
        <name>pyridoxal 5'-phosphate</name>
        <dbReference type="ChEBI" id="CHEBI:597326"/>
    </cofactor>
</comment>
<protein>
    <recommendedName>
        <fullName evidence="6">Pyridoxal-dependent decarboxylase domain-containing protein 1</fullName>
    </recommendedName>
</protein>
<dbReference type="GO" id="GO:0016831">
    <property type="term" value="F:carboxy-lyase activity"/>
    <property type="evidence" value="ECO:0007669"/>
    <property type="project" value="UniProtKB-KW"/>
</dbReference>
<keyword evidence="4" id="KW-0663">Pyridoxal phosphate</keyword>
<evidence type="ECO:0000259" key="9">
    <source>
        <dbReference type="Pfam" id="PF22937"/>
    </source>
</evidence>
<evidence type="ECO:0000256" key="1">
    <source>
        <dbReference type="ARBA" id="ARBA00001933"/>
    </source>
</evidence>
<dbReference type="InterPro" id="IPR015424">
    <property type="entry name" value="PyrdxlP-dep_Trfase"/>
</dbReference>
<feature type="domain" description="PDXDC1-like third" evidence="9">
    <location>
        <begin position="558"/>
        <end position="662"/>
    </location>
</feature>
<evidence type="ECO:0000256" key="4">
    <source>
        <dbReference type="ARBA" id="ARBA00022898"/>
    </source>
</evidence>
<feature type="domain" description="PDXDC1/PDXD2 second" evidence="8">
    <location>
        <begin position="440"/>
        <end position="550"/>
    </location>
</feature>
<evidence type="ECO:0000256" key="6">
    <source>
        <dbReference type="ARBA" id="ARBA00047190"/>
    </source>
</evidence>
<dbReference type="AlphaFoldDB" id="A0A914VCR3"/>
<evidence type="ECO:0000256" key="2">
    <source>
        <dbReference type="ARBA" id="ARBA00009533"/>
    </source>
</evidence>
<dbReference type="WBParaSite" id="PSAMB.scaffold178size68704.g3024.t1">
    <property type="protein sequence ID" value="PSAMB.scaffold178size68704.g3024.t1"/>
    <property type="gene ID" value="PSAMB.scaffold178size68704.g3024"/>
</dbReference>
<dbReference type="Proteomes" id="UP000887566">
    <property type="component" value="Unplaced"/>
</dbReference>
<dbReference type="Gene3D" id="3.40.640.10">
    <property type="entry name" value="Type I PLP-dependent aspartate aminotransferase-like (Major domain)"/>
    <property type="match status" value="1"/>
</dbReference>
<feature type="compositionally biased region" description="Polar residues" evidence="7">
    <location>
        <begin position="27"/>
        <end position="37"/>
    </location>
</feature>
<evidence type="ECO:0000313" key="10">
    <source>
        <dbReference type="Proteomes" id="UP000887566"/>
    </source>
</evidence>
<dbReference type="InterPro" id="IPR055103">
    <property type="entry name" value="PDXDC1-like_2nd"/>
</dbReference>